<dbReference type="OrthoDB" id="9801546at2"/>
<dbReference type="GO" id="GO:0003677">
    <property type="term" value="F:DNA binding"/>
    <property type="evidence" value="ECO:0007669"/>
    <property type="project" value="UniProtKB-KW"/>
</dbReference>
<dbReference type="CDD" id="cd07377">
    <property type="entry name" value="WHTH_GntR"/>
    <property type="match status" value="1"/>
</dbReference>
<dbReference type="GO" id="GO:0003700">
    <property type="term" value="F:DNA-binding transcription factor activity"/>
    <property type="evidence" value="ECO:0007669"/>
    <property type="project" value="InterPro"/>
</dbReference>
<dbReference type="Gene3D" id="1.10.10.10">
    <property type="entry name" value="Winged helix-like DNA-binding domain superfamily/Winged helix DNA-binding domain"/>
    <property type="match status" value="1"/>
</dbReference>
<protein>
    <submittedName>
        <fullName evidence="5">GntR family transcriptional regulator</fullName>
    </submittedName>
</protein>
<name>A0A6B8RTF5_9BACL</name>
<reference evidence="6" key="1">
    <citation type="submission" date="2018-11" db="EMBL/GenBank/DDBJ databases">
        <title>Complete genome sequence of Paenibacillus sp. ML311-T8.</title>
        <authorList>
            <person name="Nam Y.-D."/>
            <person name="Kang J."/>
            <person name="Chung W.-H."/>
            <person name="Park Y.S."/>
        </authorList>
    </citation>
    <scope>NUCLEOTIDE SEQUENCE [LARGE SCALE GENOMIC DNA]</scope>
    <source>
        <strain evidence="6">ML311-T8</strain>
    </source>
</reference>
<gene>
    <name evidence="5" type="ORF">EHS13_30175</name>
</gene>
<proteinExistence type="predicted"/>
<dbReference type="RefSeq" id="WP_155703950.1">
    <property type="nucleotide sequence ID" value="NZ_CP034235.1"/>
</dbReference>
<feature type="domain" description="HTH gntR-type" evidence="4">
    <location>
        <begin position="13"/>
        <end position="81"/>
    </location>
</feature>
<dbReference type="PANTHER" id="PTHR38445:SF7">
    <property type="entry name" value="GNTR-FAMILY TRANSCRIPTIONAL REGULATOR"/>
    <property type="match status" value="1"/>
</dbReference>
<organism evidence="5 6">
    <name type="scientific">Paenibacillus psychroresistens</name>
    <dbReference type="NCBI Taxonomy" id="1778678"/>
    <lineage>
        <taxon>Bacteria</taxon>
        <taxon>Bacillati</taxon>
        <taxon>Bacillota</taxon>
        <taxon>Bacilli</taxon>
        <taxon>Bacillales</taxon>
        <taxon>Paenibacillaceae</taxon>
        <taxon>Paenibacillus</taxon>
    </lineage>
</organism>
<keyword evidence="6" id="KW-1185">Reference proteome</keyword>
<dbReference type="PANTHER" id="PTHR38445">
    <property type="entry name" value="HTH-TYPE TRANSCRIPTIONAL REPRESSOR YTRA"/>
    <property type="match status" value="1"/>
</dbReference>
<dbReference type="InterPro" id="IPR000524">
    <property type="entry name" value="Tscrpt_reg_HTH_GntR"/>
</dbReference>
<dbReference type="EMBL" id="CP034235">
    <property type="protein sequence ID" value="QGQ98845.1"/>
    <property type="molecule type" value="Genomic_DNA"/>
</dbReference>
<keyword evidence="2" id="KW-0238">DNA-binding</keyword>
<keyword evidence="1" id="KW-0805">Transcription regulation</keyword>
<evidence type="ECO:0000256" key="2">
    <source>
        <dbReference type="ARBA" id="ARBA00023125"/>
    </source>
</evidence>
<dbReference type="Pfam" id="PF00392">
    <property type="entry name" value="GntR"/>
    <property type="match status" value="1"/>
</dbReference>
<dbReference type="AlphaFoldDB" id="A0A6B8RTF5"/>
<dbReference type="KEGG" id="ppsc:EHS13_30175"/>
<evidence type="ECO:0000313" key="5">
    <source>
        <dbReference type="EMBL" id="QGQ98845.1"/>
    </source>
</evidence>
<accession>A0A6B8RTF5</accession>
<dbReference type="SMART" id="SM00345">
    <property type="entry name" value="HTH_GNTR"/>
    <property type="match status" value="1"/>
</dbReference>
<keyword evidence="3" id="KW-0804">Transcription</keyword>
<dbReference type="InterPro" id="IPR036388">
    <property type="entry name" value="WH-like_DNA-bd_sf"/>
</dbReference>
<dbReference type="SUPFAM" id="SSF46785">
    <property type="entry name" value="Winged helix' DNA-binding domain"/>
    <property type="match status" value="1"/>
</dbReference>
<dbReference type="PROSITE" id="PS50949">
    <property type="entry name" value="HTH_GNTR"/>
    <property type="match status" value="1"/>
</dbReference>
<evidence type="ECO:0000256" key="1">
    <source>
        <dbReference type="ARBA" id="ARBA00023015"/>
    </source>
</evidence>
<sequence length="132" mass="14654">MNIPIRVSTDSAEPLYHQIKEQLRALIVSGQLLENSLLPSIRDLAQQLACSVITIKRVYQDLENEGLLRTKQGTGSFVAAVGQINREQFKFDAVYKAMKEAVRQGHNVQCTSDEIRAILEQILNESNGGASL</sequence>
<dbReference type="InterPro" id="IPR036390">
    <property type="entry name" value="WH_DNA-bd_sf"/>
</dbReference>
<evidence type="ECO:0000313" key="6">
    <source>
        <dbReference type="Proteomes" id="UP000426246"/>
    </source>
</evidence>
<evidence type="ECO:0000259" key="4">
    <source>
        <dbReference type="PROSITE" id="PS50949"/>
    </source>
</evidence>
<dbReference type="Proteomes" id="UP000426246">
    <property type="component" value="Chromosome"/>
</dbReference>
<evidence type="ECO:0000256" key="3">
    <source>
        <dbReference type="ARBA" id="ARBA00023163"/>
    </source>
</evidence>